<accession>A0A140XFR7</accession>
<dbReference type="RefSeq" id="YP_009304432.1">
    <property type="nucleotide sequence ID" value="NC_031271.1"/>
</dbReference>
<protein>
    <submittedName>
        <fullName evidence="1">Uncharacterized protein</fullName>
    </submittedName>
</protein>
<keyword evidence="2" id="KW-1185">Reference proteome</keyword>
<organism evidence="1 2">
    <name type="scientific">Salmonella phage BP12B</name>
    <dbReference type="NCBI Taxonomy" id="1543201"/>
    <lineage>
        <taxon>Viruses</taxon>
        <taxon>Duplodnaviria</taxon>
        <taxon>Heunggongvirae</taxon>
        <taxon>Uroviricota</taxon>
        <taxon>Caudoviricetes</taxon>
        <taxon>Autographivirales</taxon>
        <taxon>Autosignataviridae</taxon>
        <taxon>Molineuxvirinae</taxon>
        <taxon>Zindervirus</taxon>
        <taxon>Zindervirus BP12B</taxon>
    </lineage>
</organism>
<name>A0A140XFR7_9CAUD</name>
<sequence length="56" mass="6416">MSRNESKHSLKFLEQHEDLAAKVTNQAFLFAQLTLAEAKKNSLTREQIIKEGTKRS</sequence>
<dbReference type="EMBL" id="KM366097">
    <property type="protein sequence ID" value="AIT13687.1"/>
    <property type="molecule type" value="Genomic_DNA"/>
</dbReference>
<dbReference type="OrthoDB" id="26488at10239"/>
<proteinExistence type="predicted"/>
<dbReference type="GeneID" id="29123349"/>
<reference evidence="2" key="1">
    <citation type="submission" date="2014-08" db="EMBL/GenBank/DDBJ databases">
        <authorList>
            <person name="Mandeville R."/>
        </authorList>
    </citation>
    <scope>NUCLEOTIDE SEQUENCE [LARGE SCALE GENOMIC DNA]</scope>
</reference>
<evidence type="ECO:0000313" key="1">
    <source>
        <dbReference type="EMBL" id="AIT13687.1"/>
    </source>
</evidence>
<gene>
    <name evidence="1" type="ORF">BP12B_12</name>
</gene>
<evidence type="ECO:0000313" key="2">
    <source>
        <dbReference type="Proteomes" id="UP000201272"/>
    </source>
</evidence>
<dbReference type="KEGG" id="vg:29123349"/>
<dbReference type="Proteomes" id="UP000201272">
    <property type="component" value="Segment"/>
</dbReference>